<evidence type="ECO:0000256" key="3">
    <source>
        <dbReference type="ARBA" id="ARBA00022833"/>
    </source>
</evidence>
<dbReference type="InterPro" id="IPR001841">
    <property type="entry name" value="Znf_RING"/>
</dbReference>
<evidence type="ECO:0000313" key="7">
    <source>
        <dbReference type="EMBL" id="CAD8289322.1"/>
    </source>
</evidence>
<dbReference type="GO" id="GO:0043161">
    <property type="term" value="P:proteasome-mediated ubiquitin-dependent protein catabolic process"/>
    <property type="evidence" value="ECO:0007669"/>
    <property type="project" value="TreeGrafter"/>
</dbReference>
<keyword evidence="2 4" id="KW-0863">Zinc-finger</keyword>
<evidence type="ECO:0000256" key="2">
    <source>
        <dbReference type="ARBA" id="ARBA00022771"/>
    </source>
</evidence>
<dbReference type="InterPro" id="IPR017907">
    <property type="entry name" value="Znf_RING_CS"/>
</dbReference>
<dbReference type="GO" id="GO:0008270">
    <property type="term" value="F:zinc ion binding"/>
    <property type="evidence" value="ECO:0007669"/>
    <property type="project" value="UniProtKB-KW"/>
</dbReference>
<protein>
    <recommendedName>
        <fullName evidence="6">RING-type domain-containing protein</fullName>
    </recommendedName>
</protein>
<keyword evidence="1" id="KW-0479">Metal-binding</keyword>
<dbReference type="PROSITE" id="PS50089">
    <property type="entry name" value="ZF_RING_2"/>
    <property type="match status" value="1"/>
</dbReference>
<accession>A0A7R9YVR7</accession>
<evidence type="ECO:0000259" key="6">
    <source>
        <dbReference type="PROSITE" id="PS50089"/>
    </source>
</evidence>
<dbReference type="AlphaFoldDB" id="A0A7R9YVR7"/>
<keyword evidence="3" id="KW-0862">Zinc</keyword>
<reference evidence="7" key="1">
    <citation type="submission" date="2021-01" db="EMBL/GenBank/DDBJ databases">
        <authorList>
            <person name="Corre E."/>
            <person name="Pelletier E."/>
            <person name="Niang G."/>
            <person name="Scheremetjew M."/>
            <person name="Finn R."/>
            <person name="Kale V."/>
            <person name="Holt S."/>
            <person name="Cochrane G."/>
            <person name="Meng A."/>
            <person name="Brown T."/>
            <person name="Cohen L."/>
        </authorList>
    </citation>
    <scope>NUCLEOTIDE SEQUENCE</scope>
    <source>
        <strain evidence="7">CCMP219</strain>
    </source>
</reference>
<dbReference type="SMART" id="SM00184">
    <property type="entry name" value="RING"/>
    <property type="match status" value="1"/>
</dbReference>
<dbReference type="GO" id="GO:0061630">
    <property type="term" value="F:ubiquitin protein ligase activity"/>
    <property type="evidence" value="ECO:0007669"/>
    <property type="project" value="TreeGrafter"/>
</dbReference>
<dbReference type="SUPFAM" id="SSF57850">
    <property type="entry name" value="RING/U-box"/>
    <property type="match status" value="1"/>
</dbReference>
<dbReference type="Pfam" id="PF13920">
    <property type="entry name" value="zf-C3HC4_3"/>
    <property type="match status" value="1"/>
</dbReference>
<proteinExistence type="predicted"/>
<organism evidence="7">
    <name type="scientific">Chlamydomonas euryale</name>
    <dbReference type="NCBI Taxonomy" id="1486919"/>
    <lineage>
        <taxon>Eukaryota</taxon>
        <taxon>Viridiplantae</taxon>
        <taxon>Chlorophyta</taxon>
        <taxon>core chlorophytes</taxon>
        <taxon>Chlorophyceae</taxon>
        <taxon>CS clade</taxon>
        <taxon>Chlamydomonadales</taxon>
        <taxon>Chlamydomonadaceae</taxon>
        <taxon>Chlamydomonas</taxon>
    </lineage>
</organism>
<feature type="compositionally biased region" description="Basic and acidic residues" evidence="5">
    <location>
        <begin position="124"/>
        <end position="138"/>
    </location>
</feature>
<feature type="region of interest" description="Disordered" evidence="5">
    <location>
        <begin position="16"/>
        <end position="49"/>
    </location>
</feature>
<evidence type="ECO:0000256" key="4">
    <source>
        <dbReference type="PROSITE-ProRule" id="PRU00175"/>
    </source>
</evidence>
<feature type="domain" description="RING-type" evidence="6">
    <location>
        <begin position="54"/>
        <end position="98"/>
    </location>
</feature>
<dbReference type="Gene3D" id="3.30.40.10">
    <property type="entry name" value="Zinc/RING finger domain, C3HC4 (zinc finger)"/>
    <property type="match status" value="1"/>
</dbReference>
<feature type="region of interest" description="Disordered" evidence="5">
    <location>
        <begin position="124"/>
        <end position="158"/>
    </location>
</feature>
<dbReference type="EMBL" id="HBEC01019986">
    <property type="protein sequence ID" value="CAD8289322.1"/>
    <property type="molecule type" value="Transcribed_RNA"/>
</dbReference>
<evidence type="ECO:0000256" key="1">
    <source>
        <dbReference type="ARBA" id="ARBA00022723"/>
    </source>
</evidence>
<sequence>MERVVGGLGVGMACSAAAQPPPSVKQLSPPNSLAAEPPRPKRGRSQSTDDDYDCVVCCDLLLDPVVAPCGHDICSHCYHQLLESCVGSSHAATCPMCRSALPSVLGVCLRLKRTIDKLHPDDVRRRREEVDEQLRKEAAQTSMPSCQDEQHGETAGSSAYPPVPCPSMMYNWSSLPFQFMAAAQFGMMMQHAGSQGTAGASAQAQHYSSTQPNWSCGTEHGAECDGCLPDRDSSLASWRSGVSSSDRLQLAGGIIRVLRARGLQAVLGSKFADAVRVLELMLFRSAVTKAAYLDAATLDSRIVMAVRQRSLAATARRARLHPEVQAAAVPSPVAADIEEATAVKV</sequence>
<dbReference type="PANTHER" id="PTHR15898:SF13">
    <property type="entry name" value="BIFUNCTIONAL APOPTOSIS REGULATOR"/>
    <property type="match status" value="1"/>
</dbReference>
<dbReference type="PROSITE" id="PS00518">
    <property type="entry name" value="ZF_RING_1"/>
    <property type="match status" value="1"/>
</dbReference>
<dbReference type="PANTHER" id="PTHR15898">
    <property type="entry name" value="BIFUNCTIONAL APOPTOSIS REGULATOR"/>
    <property type="match status" value="1"/>
</dbReference>
<name>A0A7R9YVR7_9CHLO</name>
<gene>
    <name evidence="7" type="ORF">CEUR00632_LOCUS9361</name>
</gene>
<dbReference type="InterPro" id="IPR013083">
    <property type="entry name" value="Znf_RING/FYVE/PHD"/>
</dbReference>
<evidence type="ECO:0000256" key="5">
    <source>
        <dbReference type="SAM" id="MobiDB-lite"/>
    </source>
</evidence>